<dbReference type="Pfam" id="PF00561">
    <property type="entry name" value="Abhydrolase_1"/>
    <property type="match status" value="1"/>
</dbReference>
<dbReference type="OrthoDB" id="247542at2759"/>
<keyword evidence="5" id="KW-1185">Reference proteome</keyword>
<dbReference type="PANTHER" id="PTHR10794:SF63">
    <property type="entry name" value="ALPHA_BETA HYDROLASE 1, ISOFORM A"/>
    <property type="match status" value="1"/>
</dbReference>
<evidence type="ECO:0000313" key="5">
    <source>
        <dbReference type="Proteomes" id="UP000789595"/>
    </source>
</evidence>
<dbReference type="AlphaFoldDB" id="A0A8J2SGH4"/>
<feature type="transmembrane region" description="Helical" evidence="2">
    <location>
        <begin position="43"/>
        <end position="67"/>
    </location>
</feature>
<evidence type="ECO:0000313" key="4">
    <source>
        <dbReference type="EMBL" id="CAH0369678.1"/>
    </source>
</evidence>
<dbReference type="GO" id="GO:0034338">
    <property type="term" value="F:short-chain carboxylesterase activity"/>
    <property type="evidence" value="ECO:0007669"/>
    <property type="project" value="TreeGrafter"/>
</dbReference>
<reference evidence="4" key="1">
    <citation type="submission" date="2021-11" db="EMBL/GenBank/DDBJ databases">
        <authorList>
            <consortium name="Genoscope - CEA"/>
            <person name="William W."/>
        </authorList>
    </citation>
    <scope>NUCLEOTIDE SEQUENCE</scope>
</reference>
<protein>
    <recommendedName>
        <fullName evidence="3">AB hydrolase-1 domain-containing protein</fullName>
    </recommendedName>
</protein>
<keyword evidence="2" id="KW-1133">Transmembrane helix</keyword>
<accession>A0A8J2SGH4</accession>
<dbReference type="SUPFAM" id="SSF53474">
    <property type="entry name" value="alpha/beta-Hydrolases"/>
    <property type="match status" value="1"/>
</dbReference>
<name>A0A8J2SGH4_9STRA</name>
<proteinExistence type="inferred from homology"/>
<dbReference type="InterPro" id="IPR000073">
    <property type="entry name" value="AB_hydrolase_1"/>
</dbReference>
<dbReference type="EMBL" id="CAKKNE010000002">
    <property type="protein sequence ID" value="CAH0369678.1"/>
    <property type="molecule type" value="Genomic_DNA"/>
</dbReference>
<comment type="caution">
    <text evidence="4">The sequence shown here is derived from an EMBL/GenBank/DDBJ whole genome shotgun (WGS) entry which is preliminary data.</text>
</comment>
<dbReference type="InterPro" id="IPR050960">
    <property type="entry name" value="AB_hydrolase_4_sf"/>
</dbReference>
<gene>
    <name evidence="4" type="ORF">PECAL_2P28100</name>
</gene>
<evidence type="ECO:0000256" key="2">
    <source>
        <dbReference type="SAM" id="Phobius"/>
    </source>
</evidence>
<dbReference type="PANTHER" id="PTHR10794">
    <property type="entry name" value="ABHYDROLASE DOMAIN-CONTAINING PROTEIN"/>
    <property type="match status" value="1"/>
</dbReference>
<evidence type="ECO:0000259" key="3">
    <source>
        <dbReference type="Pfam" id="PF00561"/>
    </source>
</evidence>
<dbReference type="GO" id="GO:0047372">
    <property type="term" value="F:monoacylglycerol lipase activity"/>
    <property type="evidence" value="ECO:0007669"/>
    <property type="project" value="TreeGrafter"/>
</dbReference>
<dbReference type="InterPro" id="IPR029058">
    <property type="entry name" value="AB_hydrolase_fold"/>
</dbReference>
<dbReference type="Gene3D" id="3.40.50.1820">
    <property type="entry name" value="alpha/beta hydrolase"/>
    <property type="match status" value="1"/>
</dbReference>
<keyword evidence="2" id="KW-0472">Membrane</keyword>
<comment type="similarity">
    <text evidence="1">Belongs to the AB hydrolase superfamily. AB hydrolase 4 family.</text>
</comment>
<keyword evidence="2" id="KW-0812">Transmembrane</keyword>
<evidence type="ECO:0000256" key="1">
    <source>
        <dbReference type="ARBA" id="ARBA00010884"/>
    </source>
</evidence>
<feature type="domain" description="AB hydrolase-1" evidence="3">
    <location>
        <begin position="179"/>
        <end position="402"/>
    </location>
</feature>
<organism evidence="4 5">
    <name type="scientific">Pelagomonas calceolata</name>
    <dbReference type="NCBI Taxonomy" id="35677"/>
    <lineage>
        <taxon>Eukaryota</taxon>
        <taxon>Sar</taxon>
        <taxon>Stramenopiles</taxon>
        <taxon>Ochrophyta</taxon>
        <taxon>Pelagophyceae</taxon>
        <taxon>Pelagomonadales</taxon>
        <taxon>Pelagomonadaceae</taxon>
        <taxon>Pelagomonas</taxon>
    </lineage>
</organism>
<sequence>MADAKAANEDAFAKLCSKTSTDYPFTIINRPPAPPVNTKKISVLWPVLLSTLLALPSLVYAIIIALWRYATHSTQTETCEFAHADTPRNRLLVARLRKSLAAQPPPTNWCAHSGDLGTLVPFATFGEGAPVNWRRRWLRVARAPAPDGVDGHKRRGGKEDDEAVALDIALPEQPRDDAPVILVLHGLNGGSDEPYVRDLAQAAHERGSVCACLVARGLMATPVRASLFHGGRTSDVGAAVALLKESFGDRVALIGISMGGIVAANYAARSGIHSNLVACCAVSATLCSEIVLRPIGDRARRLWHPPLTLELKKTFLGGPNAPLLYDKCNINEIMATHTIAAFDSALVCPFNGYAAIDCEGGYYDDMSAAGRGDDRGFKRLANVHTPTFVLHAKDDPIVPFASCLPEACRKAGHVVLLATESGGHAGWPRSRRPTDHRWGFMHGLCLDFVDGAFATKPFRVDSGEGPVFDADFQIRPAYRAASNRGPLHQGAVRRAAAKAAARGPSS</sequence>
<dbReference type="Proteomes" id="UP000789595">
    <property type="component" value="Unassembled WGS sequence"/>
</dbReference>